<sequence length="559" mass="61128">MPRLSYEGVDVELPSNLTGIQFDVTAGTLTIHCCNFTGDVVLRQRASSRAPLPTGVCLQQRTKRPNDANGPSDDDRVSQADGKRLRPSFLNEAEQTVLLAQLSGPSKERTAMADDVSVLTARADGPEEGPKAVGGTTGSDVKTTEKTVGKKQQKRTQRPLTDSVDLMSAPLDLKQSSARTAARDSSTDRLHTRALQPEPSPSQCIEERVRDVSMSKAAAAEDSAWETIESIGNAPTERWGHTATKISNDRVVVYGGTDDEERTLGDLHVFDMQTHRWTTPINCETIPRTWHDAVYLPLKNLLLVFGGERTESGDGKLAVLSDIMVLDTECFLWFPPAIRGPPPSARSGHTCTAIGNEVVVFGGRTGRNRRSTVHILDTDDWNWKTVQAEGKAPSARTYHSAIAVGDKIVYFGGNSSSKSFNEVHVLQRKVEEAPSDPVWTWFQPPVVGTPPQERTGHSATLLDDGCIFIFGGWDPQRDDASALTSVFHDSFILDTKLWKWQSGAVCKPDDGHTDALPRGRVGHGAAMHSDGRIYFFGGQDSAERRLKDICRVTMSQRAG</sequence>
<organism evidence="4 5">
    <name type="scientific">Hyaloperonospora brassicae</name>
    <name type="common">Brassica downy mildew</name>
    <name type="synonym">Peronospora brassicae</name>
    <dbReference type="NCBI Taxonomy" id="162125"/>
    <lineage>
        <taxon>Eukaryota</taxon>
        <taxon>Sar</taxon>
        <taxon>Stramenopiles</taxon>
        <taxon>Oomycota</taxon>
        <taxon>Peronosporomycetes</taxon>
        <taxon>Peronosporales</taxon>
        <taxon>Peronosporaceae</taxon>
        <taxon>Hyaloperonospora</taxon>
    </lineage>
</organism>
<feature type="region of interest" description="Disordered" evidence="3">
    <location>
        <begin position="121"/>
        <end position="201"/>
    </location>
</feature>
<keyword evidence="5" id="KW-1185">Reference proteome</keyword>
<evidence type="ECO:0000313" key="4">
    <source>
        <dbReference type="EMBL" id="CAI5727045.1"/>
    </source>
</evidence>
<dbReference type="Gene3D" id="2.120.10.80">
    <property type="entry name" value="Kelch-type beta propeller"/>
    <property type="match status" value="2"/>
</dbReference>
<keyword evidence="1" id="KW-0880">Kelch repeat</keyword>
<evidence type="ECO:0000256" key="3">
    <source>
        <dbReference type="SAM" id="MobiDB-lite"/>
    </source>
</evidence>
<dbReference type="Pfam" id="PF13415">
    <property type="entry name" value="Beta-prop_FBX42"/>
    <property type="match status" value="1"/>
</dbReference>
<dbReference type="PANTHER" id="PTHR46093:SF18">
    <property type="entry name" value="FIBRONECTIN TYPE-III DOMAIN-CONTAINING PROTEIN"/>
    <property type="match status" value="1"/>
</dbReference>
<dbReference type="SUPFAM" id="SSF117281">
    <property type="entry name" value="Kelch motif"/>
    <property type="match status" value="1"/>
</dbReference>
<accession>A0AAV0TVT9</accession>
<evidence type="ECO:0000256" key="1">
    <source>
        <dbReference type="ARBA" id="ARBA00022441"/>
    </source>
</evidence>
<dbReference type="EMBL" id="CANTFL010000730">
    <property type="protein sequence ID" value="CAI5727045.1"/>
    <property type="molecule type" value="Genomic_DNA"/>
</dbReference>
<feature type="region of interest" description="Disordered" evidence="3">
    <location>
        <begin position="53"/>
        <end position="81"/>
    </location>
</feature>
<feature type="compositionally biased region" description="Basic and acidic residues" evidence="3">
    <location>
        <begin position="181"/>
        <end position="191"/>
    </location>
</feature>
<evidence type="ECO:0000256" key="2">
    <source>
        <dbReference type="ARBA" id="ARBA00022737"/>
    </source>
</evidence>
<keyword evidence="2" id="KW-0677">Repeat</keyword>
<name>A0AAV0TVT9_HYABA</name>
<reference evidence="4" key="1">
    <citation type="submission" date="2022-12" db="EMBL/GenBank/DDBJ databases">
        <authorList>
            <person name="Webb A."/>
        </authorList>
    </citation>
    <scope>NUCLEOTIDE SEQUENCE</scope>
    <source>
        <strain evidence="4">Hp1</strain>
    </source>
</reference>
<protein>
    <submittedName>
        <fullName evidence="4">Uncharacterized protein</fullName>
    </submittedName>
</protein>
<evidence type="ECO:0000313" key="5">
    <source>
        <dbReference type="Proteomes" id="UP001162031"/>
    </source>
</evidence>
<proteinExistence type="predicted"/>
<dbReference type="PANTHER" id="PTHR46093">
    <property type="entry name" value="ACYL-COA-BINDING DOMAIN-CONTAINING PROTEIN 5"/>
    <property type="match status" value="1"/>
</dbReference>
<dbReference type="Proteomes" id="UP001162031">
    <property type="component" value="Unassembled WGS sequence"/>
</dbReference>
<dbReference type="AlphaFoldDB" id="A0AAV0TVT9"/>
<gene>
    <name evidence="4" type="ORF">HBR001_LOCUS3993</name>
</gene>
<comment type="caution">
    <text evidence="4">The sequence shown here is derived from an EMBL/GenBank/DDBJ whole genome shotgun (WGS) entry which is preliminary data.</text>
</comment>
<dbReference type="InterPro" id="IPR015915">
    <property type="entry name" value="Kelch-typ_b-propeller"/>
</dbReference>